<dbReference type="EMBL" id="CM037020">
    <property type="protein sequence ID" value="KAH7670856.1"/>
    <property type="molecule type" value="Genomic_DNA"/>
</dbReference>
<evidence type="ECO:0000313" key="2">
    <source>
        <dbReference type="Proteomes" id="UP000827976"/>
    </source>
</evidence>
<proteinExistence type="predicted"/>
<reference evidence="2" key="1">
    <citation type="journal article" date="2022" name="Nat. Commun.">
        <title>Chromosome evolution and the genetic basis of agronomically important traits in greater yam.</title>
        <authorList>
            <person name="Bredeson J.V."/>
            <person name="Lyons J.B."/>
            <person name="Oniyinde I.O."/>
            <person name="Okereke N.R."/>
            <person name="Kolade O."/>
            <person name="Nnabue I."/>
            <person name="Nwadili C.O."/>
            <person name="Hribova E."/>
            <person name="Parker M."/>
            <person name="Nwogha J."/>
            <person name="Shu S."/>
            <person name="Carlson J."/>
            <person name="Kariba R."/>
            <person name="Muthemba S."/>
            <person name="Knop K."/>
            <person name="Barton G.J."/>
            <person name="Sherwood A.V."/>
            <person name="Lopez-Montes A."/>
            <person name="Asiedu R."/>
            <person name="Jamnadass R."/>
            <person name="Muchugi A."/>
            <person name="Goodstein D."/>
            <person name="Egesi C.N."/>
            <person name="Featherston J."/>
            <person name="Asfaw A."/>
            <person name="Simpson G.G."/>
            <person name="Dolezel J."/>
            <person name="Hendre P.S."/>
            <person name="Van Deynze A."/>
            <person name="Kumar P.L."/>
            <person name="Obidiegwu J.E."/>
            <person name="Bhattacharjee R."/>
            <person name="Rokhsar D.S."/>
        </authorList>
    </citation>
    <scope>NUCLEOTIDE SEQUENCE [LARGE SCALE GENOMIC DNA]</scope>
    <source>
        <strain evidence="2">cv. TDa95/00328</strain>
    </source>
</reference>
<accession>A0ACB7VB67</accession>
<organism evidence="1 2">
    <name type="scientific">Dioscorea alata</name>
    <name type="common">Purple yam</name>
    <dbReference type="NCBI Taxonomy" id="55571"/>
    <lineage>
        <taxon>Eukaryota</taxon>
        <taxon>Viridiplantae</taxon>
        <taxon>Streptophyta</taxon>
        <taxon>Embryophyta</taxon>
        <taxon>Tracheophyta</taxon>
        <taxon>Spermatophyta</taxon>
        <taxon>Magnoliopsida</taxon>
        <taxon>Liliopsida</taxon>
        <taxon>Dioscoreales</taxon>
        <taxon>Dioscoreaceae</taxon>
        <taxon>Dioscorea</taxon>
    </lineage>
</organism>
<protein>
    <submittedName>
        <fullName evidence="1">Uncharacterized protein</fullName>
    </submittedName>
</protein>
<name>A0ACB7VB67_DIOAL</name>
<evidence type="ECO:0000313" key="1">
    <source>
        <dbReference type="EMBL" id="KAH7670856.1"/>
    </source>
</evidence>
<gene>
    <name evidence="1" type="ORF">IHE45_10G055700</name>
</gene>
<sequence>MSLSRYSFPPPDRRGYSFLLSLLHHRSTTSPRQSLSLSRVSLSISCLVSLLSVPSSGPPLPPPLSCTNDPGRGFLSAVPRACQPFSSQFPTSVRRSPLQLKK</sequence>
<keyword evidence="2" id="KW-1185">Reference proteome</keyword>
<dbReference type="Proteomes" id="UP000827976">
    <property type="component" value="Chromosome 10"/>
</dbReference>
<comment type="caution">
    <text evidence="1">The sequence shown here is derived from an EMBL/GenBank/DDBJ whole genome shotgun (WGS) entry which is preliminary data.</text>
</comment>